<feature type="signal peptide" evidence="3">
    <location>
        <begin position="1"/>
        <end position="37"/>
    </location>
</feature>
<proteinExistence type="inferred from homology"/>
<organism evidence="5 6">
    <name type="scientific">Cupriavidus agavae</name>
    <dbReference type="NCBI Taxonomy" id="1001822"/>
    <lineage>
        <taxon>Bacteria</taxon>
        <taxon>Pseudomonadati</taxon>
        <taxon>Pseudomonadota</taxon>
        <taxon>Betaproteobacteria</taxon>
        <taxon>Burkholderiales</taxon>
        <taxon>Burkholderiaceae</taxon>
        <taxon>Cupriavidus</taxon>
    </lineage>
</organism>
<dbReference type="RefSeq" id="WP_235844618.1">
    <property type="nucleotide sequence ID" value="NZ_SGXM01000001.1"/>
</dbReference>
<evidence type="ECO:0000256" key="3">
    <source>
        <dbReference type="SAM" id="SignalP"/>
    </source>
</evidence>
<dbReference type="EMBL" id="SGXM01000001">
    <property type="protein sequence ID" value="RZT42345.1"/>
    <property type="molecule type" value="Genomic_DNA"/>
</dbReference>
<feature type="domain" description="Leucine-binding protein" evidence="4">
    <location>
        <begin position="50"/>
        <end position="387"/>
    </location>
</feature>
<feature type="chain" id="PRO_5020190341" evidence="3">
    <location>
        <begin position="38"/>
        <end position="410"/>
    </location>
</feature>
<accession>A0A4Q7S7K0</accession>
<protein>
    <submittedName>
        <fullName evidence="5">Amino acid/amide ABC transporter substrate-binding protein (HAAT family)</fullName>
    </submittedName>
</protein>
<keyword evidence="2 3" id="KW-0732">Signal</keyword>
<dbReference type="SUPFAM" id="SSF53822">
    <property type="entry name" value="Periplasmic binding protein-like I"/>
    <property type="match status" value="1"/>
</dbReference>
<dbReference type="Proteomes" id="UP000291078">
    <property type="component" value="Unassembled WGS sequence"/>
</dbReference>
<dbReference type="PANTHER" id="PTHR30483">
    <property type="entry name" value="LEUCINE-SPECIFIC-BINDING PROTEIN"/>
    <property type="match status" value="1"/>
</dbReference>
<dbReference type="PANTHER" id="PTHR30483:SF6">
    <property type="entry name" value="PERIPLASMIC BINDING PROTEIN OF ABC TRANSPORTER FOR NATURAL AMINO ACIDS"/>
    <property type="match status" value="1"/>
</dbReference>
<dbReference type="AlphaFoldDB" id="A0A4Q7S7K0"/>
<dbReference type="InterPro" id="IPR028081">
    <property type="entry name" value="Leu-bd"/>
</dbReference>
<evidence type="ECO:0000256" key="2">
    <source>
        <dbReference type="ARBA" id="ARBA00022729"/>
    </source>
</evidence>
<dbReference type="InterPro" id="IPR051010">
    <property type="entry name" value="BCAA_transport"/>
</dbReference>
<reference evidence="5 6" key="1">
    <citation type="journal article" date="2015" name="Stand. Genomic Sci.">
        <title>Genomic Encyclopedia of Bacterial and Archaeal Type Strains, Phase III: the genomes of soil and plant-associated and newly described type strains.</title>
        <authorList>
            <person name="Whitman W.B."/>
            <person name="Woyke T."/>
            <person name="Klenk H.P."/>
            <person name="Zhou Y."/>
            <person name="Lilburn T.G."/>
            <person name="Beck B.J."/>
            <person name="De Vos P."/>
            <person name="Vandamme P."/>
            <person name="Eisen J.A."/>
            <person name="Garrity G."/>
            <person name="Hugenholtz P."/>
            <person name="Kyrpides N.C."/>
        </authorList>
    </citation>
    <scope>NUCLEOTIDE SEQUENCE [LARGE SCALE GENOMIC DNA]</scope>
    <source>
        <strain evidence="5 6">ASC-9842</strain>
    </source>
</reference>
<sequence length="410" mass="43577">MHRNASRRPPHARPLSARLSLWLGAAALLAAGTGAVAQTAAPAAAPAGGKVKVGFMLPYTGTYAALGTAIENGFRMYVQQQGGKLGGRDVEYFKVDDESDPAKAPENATKLIKRDQVDVVVGTVHSGVQMGIVKVAKENNTLLIIPNAGADEATGPLCGPNIFRSSFSNWQPGYAMGQVVAERGMKKVVTLTWKYAAGEQSVKGFKEAFEAKGGKVVKELSVPFPNVEFQALITEVASLKPDAVFVFFAGGGAVKFVKDWQAAGLKDKIPLYGSGFLTDGTLEAQGAAAQGLETTLHYADGLTNARDKAFRLDYAKLYKLQPDVYAVQGYDAAQLLAAGANAVKGDMTRKPEVIKAMEAARVDSPRGTFTLSKAHNPVQDFYLRKVDGRENKVSSVAVKALADPARGCRL</sequence>
<evidence type="ECO:0000313" key="5">
    <source>
        <dbReference type="EMBL" id="RZT42345.1"/>
    </source>
</evidence>
<keyword evidence="6" id="KW-1185">Reference proteome</keyword>
<name>A0A4Q7S7K0_9BURK</name>
<evidence type="ECO:0000259" key="4">
    <source>
        <dbReference type="Pfam" id="PF13458"/>
    </source>
</evidence>
<comment type="similarity">
    <text evidence="1">Belongs to the leucine-binding protein family.</text>
</comment>
<gene>
    <name evidence="5" type="ORF">EV147_1375</name>
</gene>
<evidence type="ECO:0000256" key="1">
    <source>
        <dbReference type="ARBA" id="ARBA00010062"/>
    </source>
</evidence>
<dbReference type="InterPro" id="IPR028082">
    <property type="entry name" value="Peripla_BP_I"/>
</dbReference>
<dbReference type="Gene3D" id="3.40.50.2300">
    <property type="match status" value="2"/>
</dbReference>
<dbReference type="Pfam" id="PF13458">
    <property type="entry name" value="Peripla_BP_6"/>
    <property type="match status" value="1"/>
</dbReference>
<comment type="caution">
    <text evidence="5">The sequence shown here is derived from an EMBL/GenBank/DDBJ whole genome shotgun (WGS) entry which is preliminary data.</text>
</comment>
<evidence type="ECO:0000313" key="6">
    <source>
        <dbReference type="Proteomes" id="UP000291078"/>
    </source>
</evidence>
<dbReference type="CDD" id="cd20014">
    <property type="entry name" value="PBP1_RPA0668_benzoate-like"/>
    <property type="match status" value="1"/>
</dbReference>